<feature type="transmembrane region" description="Helical" evidence="5">
    <location>
        <begin position="365"/>
        <end position="387"/>
    </location>
</feature>
<sequence>MTKDGEKALVQAERTHEEATTRKPAARMLLLITVGIGFLVALASSSIKNTVSAFFVSMATEFDVSRGVFAVAPSIFMLTYAVASPTMGYVADRFGARRTLAGGLLLGGALFVSGGIVNSFALFSAVYGIGMAIAYTAVSFVPLGVLVDELFPPNRRGIVYAILMNGAAVGFIVLLPLWIYLDSRVSWRTVFVLLGAAMVILTLCVLIFMRERSGQLTKKSTKTPVSGDTRPLIGVFKSPVFRSVSIAFFGCGVTMGFIDVHFVAHLDHVNLGGSNAELTVAMLGIAEIIGALLAGFLCDRGAGVAVLSGSYLIRAASFIALAIAPTVLTAWGFGVLFGVSYLGTVIAGTMFLLNAPDIESKGLALGLMWFVHQIGAFLSSQLGGIGYDLVGSYTPTMVGSAVFAIISFLIVVLALPRSLSRSAASNEK</sequence>
<feature type="transmembrane region" description="Helical" evidence="5">
    <location>
        <begin position="28"/>
        <end position="47"/>
    </location>
</feature>
<feature type="transmembrane region" description="Helical" evidence="5">
    <location>
        <begin position="393"/>
        <end position="415"/>
    </location>
</feature>
<feature type="transmembrane region" description="Helical" evidence="5">
    <location>
        <begin position="103"/>
        <end position="123"/>
    </location>
</feature>
<dbReference type="InterPro" id="IPR050327">
    <property type="entry name" value="Proton-linked_MCT"/>
</dbReference>
<evidence type="ECO:0000313" key="8">
    <source>
        <dbReference type="Proteomes" id="UP000612956"/>
    </source>
</evidence>
<name>A0A917Q8G1_9NOCA</name>
<evidence type="ECO:0000256" key="4">
    <source>
        <dbReference type="ARBA" id="ARBA00023136"/>
    </source>
</evidence>
<comment type="caution">
    <text evidence="7">The sequence shown here is derived from an EMBL/GenBank/DDBJ whole genome shotgun (WGS) entry which is preliminary data.</text>
</comment>
<proteinExistence type="predicted"/>
<dbReference type="Pfam" id="PF07690">
    <property type="entry name" value="MFS_1"/>
    <property type="match status" value="1"/>
</dbReference>
<reference evidence="7" key="2">
    <citation type="submission" date="2020-09" db="EMBL/GenBank/DDBJ databases">
        <authorList>
            <person name="Sun Q."/>
            <person name="Zhou Y."/>
        </authorList>
    </citation>
    <scope>NUCLEOTIDE SEQUENCE</scope>
    <source>
        <strain evidence="7">CGMCC 4.7278</strain>
    </source>
</reference>
<reference evidence="7" key="1">
    <citation type="journal article" date="2014" name="Int. J. Syst. Evol. Microbiol.">
        <title>Complete genome sequence of Corynebacterium casei LMG S-19264T (=DSM 44701T), isolated from a smear-ripened cheese.</title>
        <authorList>
            <consortium name="US DOE Joint Genome Institute (JGI-PGF)"/>
            <person name="Walter F."/>
            <person name="Albersmeier A."/>
            <person name="Kalinowski J."/>
            <person name="Ruckert C."/>
        </authorList>
    </citation>
    <scope>NUCLEOTIDE SEQUENCE</scope>
    <source>
        <strain evidence="7">CGMCC 4.7278</strain>
    </source>
</reference>
<gene>
    <name evidence="7" type="ORF">GCM10011591_02530</name>
</gene>
<dbReference type="InterPro" id="IPR020846">
    <property type="entry name" value="MFS_dom"/>
</dbReference>
<evidence type="ECO:0000256" key="3">
    <source>
        <dbReference type="ARBA" id="ARBA00022989"/>
    </source>
</evidence>
<dbReference type="SUPFAM" id="SSF103473">
    <property type="entry name" value="MFS general substrate transporter"/>
    <property type="match status" value="1"/>
</dbReference>
<dbReference type="InterPro" id="IPR011701">
    <property type="entry name" value="MFS"/>
</dbReference>
<dbReference type="EMBL" id="BMMW01000001">
    <property type="protein sequence ID" value="GGK34299.1"/>
    <property type="molecule type" value="Genomic_DNA"/>
</dbReference>
<dbReference type="PROSITE" id="PS50850">
    <property type="entry name" value="MFS"/>
    <property type="match status" value="1"/>
</dbReference>
<dbReference type="InterPro" id="IPR036259">
    <property type="entry name" value="MFS_trans_sf"/>
</dbReference>
<evidence type="ECO:0000259" key="6">
    <source>
        <dbReference type="PROSITE" id="PS50850"/>
    </source>
</evidence>
<evidence type="ECO:0000256" key="1">
    <source>
        <dbReference type="ARBA" id="ARBA00004651"/>
    </source>
</evidence>
<dbReference type="RefSeq" id="WP_188826849.1">
    <property type="nucleotide sequence ID" value="NZ_BMMW01000001.1"/>
</dbReference>
<feature type="transmembrane region" description="Helical" evidence="5">
    <location>
        <begin position="330"/>
        <end position="353"/>
    </location>
</feature>
<evidence type="ECO:0000256" key="5">
    <source>
        <dbReference type="SAM" id="Phobius"/>
    </source>
</evidence>
<accession>A0A917Q8G1</accession>
<dbReference type="PANTHER" id="PTHR11360:SF284">
    <property type="entry name" value="EG:103B4.3 PROTEIN-RELATED"/>
    <property type="match status" value="1"/>
</dbReference>
<feature type="transmembrane region" description="Helical" evidence="5">
    <location>
        <begin position="304"/>
        <end position="324"/>
    </location>
</feature>
<feature type="transmembrane region" description="Helical" evidence="5">
    <location>
        <begin position="129"/>
        <end position="147"/>
    </location>
</feature>
<feature type="transmembrane region" description="Helical" evidence="5">
    <location>
        <begin position="240"/>
        <end position="258"/>
    </location>
</feature>
<evidence type="ECO:0000256" key="2">
    <source>
        <dbReference type="ARBA" id="ARBA00022692"/>
    </source>
</evidence>
<dbReference type="Proteomes" id="UP000612956">
    <property type="component" value="Unassembled WGS sequence"/>
</dbReference>
<organism evidence="7 8">
    <name type="scientific">Nocardia camponoti</name>
    <dbReference type="NCBI Taxonomy" id="1616106"/>
    <lineage>
        <taxon>Bacteria</taxon>
        <taxon>Bacillati</taxon>
        <taxon>Actinomycetota</taxon>
        <taxon>Actinomycetes</taxon>
        <taxon>Mycobacteriales</taxon>
        <taxon>Nocardiaceae</taxon>
        <taxon>Nocardia</taxon>
    </lineage>
</organism>
<feature type="transmembrane region" description="Helical" evidence="5">
    <location>
        <begin position="159"/>
        <end position="181"/>
    </location>
</feature>
<evidence type="ECO:0000313" key="7">
    <source>
        <dbReference type="EMBL" id="GGK34299.1"/>
    </source>
</evidence>
<keyword evidence="8" id="KW-1185">Reference proteome</keyword>
<dbReference type="PANTHER" id="PTHR11360">
    <property type="entry name" value="MONOCARBOXYLATE TRANSPORTER"/>
    <property type="match status" value="1"/>
</dbReference>
<keyword evidence="3 5" id="KW-1133">Transmembrane helix</keyword>
<dbReference type="GO" id="GO:0005886">
    <property type="term" value="C:plasma membrane"/>
    <property type="evidence" value="ECO:0007669"/>
    <property type="project" value="UniProtKB-SubCell"/>
</dbReference>
<feature type="transmembrane region" description="Helical" evidence="5">
    <location>
        <begin position="278"/>
        <end position="297"/>
    </location>
</feature>
<feature type="domain" description="Major facilitator superfamily (MFS) profile" evidence="6">
    <location>
        <begin position="29"/>
        <end position="419"/>
    </location>
</feature>
<dbReference type="Gene3D" id="1.20.1250.20">
    <property type="entry name" value="MFS general substrate transporter like domains"/>
    <property type="match status" value="1"/>
</dbReference>
<dbReference type="GO" id="GO:0022857">
    <property type="term" value="F:transmembrane transporter activity"/>
    <property type="evidence" value="ECO:0007669"/>
    <property type="project" value="InterPro"/>
</dbReference>
<keyword evidence="2 5" id="KW-0812">Transmembrane</keyword>
<keyword evidence="4 5" id="KW-0472">Membrane</keyword>
<comment type="subcellular location">
    <subcellularLocation>
        <location evidence="1">Cell membrane</location>
        <topology evidence="1">Multi-pass membrane protein</topology>
    </subcellularLocation>
</comment>
<protein>
    <submittedName>
        <fullName evidence="7">MFS transporter</fullName>
    </submittedName>
</protein>
<feature type="transmembrane region" description="Helical" evidence="5">
    <location>
        <begin position="67"/>
        <end position="91"/>
    </location>
</feature>
<feature type="transmembrane region" description="Helical" evidence="5">
    <location>
        <begin position="187"/>
        <end position="209"/>
    </location>
</feature>
<dbReference type="AlphaFoldDB" id="A0A917Q8G1"/>